<organism evidence="2 3">
    <name type="scientific">Dissostichus mawsoni</name>
    <name type="common">Antarctic cod</name>
    <dbReference type="NCBI Taxonomy" id="36200"/>
    <lineage>
        <taxon>Eukaryota</taxon>
        <taxon>Metazoa</taxon>
        <taxon>Chordata</taxon>
        <taxon>Craniata</taxon>
        <taxon>Vertebrata</taxon>
        <taxon>Euteleostomi</taxon>
        <taxon>Actinopterygii</taxon>
        <taxon>Neopterygii</taxon>
        <taxon>Teleostei</taxon>
        <taxon>Neoteleostei</taxon>
        <taxon>Acanthomorphata</taxon>
        <taxon>Eupercaria</taxon>
        <taxon>Perciformes</taxon>
        <taxon>Notothenioidei</taxon>
        <taxon>Nototheniidae</taxon>
        <taxon>Dissostichus</taxon>
    </lineage>
</organism>
<evidence type="ECO:0000256" key="1">
    <source>
        <dbReference type="SAM" id="MobiDB-lite"/>
    </source>
</evidence>
<evidence type="ECO:0000313" key="3">
    <source>
        <dbReference type="Proteomes" id="UP000518266"/>
    </source>
</evidence>
<keyword evidence="3" id="KW-1185">Reference proteome</keyword>
<name>A0A7J5YBU9_DISMA</name>
<evidence type="ECO:0000313" key="2">
    <source>
        <dbReference type="EMBL" id="KAF3846895.1"/>
    </source>
</evidence>
<comment type="caution">
    <text evidence="2">The sequence shown here is derived from an EMBL/GenBank/DDBJ whole genome shotgun (WGS) entry which is preliminary data.</text>
</comment>
<dbReference type="AlphaFoldDB" id="A0A7J5YBU9"/>
<dbReference type="EMBL" id="JAAKFY010000014">
    <property type="protein sequence ID" value="KAF3846895.1"/>
    <property type="molecule type" value="Genomic_DNA"/>
</dbReference>
<feature type="region of interest" description="Disordered" evidence="1">
    <location>
        <begin position="96"/>
        <end position="117"/>
    </location>
</feature>
<proteinExistence type="predicted"/>
<dbReference type="Proteomes" id="UP000518266">
    <property type="component" value="Unassembled WGS sequence"/>
</dbReference>
<reference evidence="2 3" key="1">
    <citation type="submission" date="2020-03" db="EMBL/GenBank/DDBJ databases">
        <title>Dissostichus mawsoni Genome sequencing and assembly.</title>
        <authorList>
            <person name="Park H."/>
        </authorList>
    </citation>
    <scope>NUCLEOTIDE SEQUENCE [LARGE SCALE GENOMIC DNA]</scope>
    <source>
        <strain evidence="2">DM0001</strain>
        <tissue evidence="2">Muscle</tissue>
    </source>
</reference>
<feature type="compositionally biased region" description="Low complexity" evidence="1">
    <location>
        <begin position="107"/>
        <end position="116"/>
    </location>
</feature>
<gene>
    <name evidence="2" type="ORF">F7725_003973</name>
</gene>
<accession>A0A7J5YBU9</accession>
<protein>
    <submittedName>
        <fullName evidence="2">Uncharacterized protein</fullName>
    </submittedName>
</protein>
<sequence length="332" mass="36303">MYNTYRKLHRWRRTGEEGTVKRRSGNQKVSRKEPYLVREVFLDQVEGSFVDHLVLVILQSFDLDDEDDLAVLGGEEVQQRLQDVGLHQVDHLLHRPPAGEYNKRTRSSTSTSRGTSPASMTSWIWVSLPAVTLDSVQAASFWMLAFLWRSSAGNMARAPESSTACVCSSVPVTMFPRARSAGLLEPEQLDEAGDEPGLHHDLDAVVGAVRQVGHGPAGVSQHLPVLVVQQTHQHRQDLLDGCEGGGRVLVPAEVREGPGHVPQADEGGDAPPSTTAAVCSEVPEAMLVRAQDASNCMGGESTRLRKDTNLGIRPALISWLIGGFFSRERSFL</sequence>